<protein>
    <submittedName>
        <fullName evidence="3">Uncharacterized protein</fullName>
    </submittedName>
</protein>
<name>A0ABP0I010_9DINO</name>
<dbReference type="EMBL" id="CAXAMM010002348">
    <property type="protein sequence ID" value="CAK8995864.1"/>
    <property type="molecule type" value="Genomic_DNA"/>
</dbReference>
<dbReference type="PANTHER" id="PTHR28583:SF4">
    <property type="entry name" value="N-ACYLETHANOLAMINE-HYDROLYZING ACID AMIDASE"/>
    <property type="match status" value="1"/>
</dbReference>
<feature type="chain" id="PRO_5047239312" evidence="2">
    <location>
        <begin position="17"/>
        <end position="435"/>
    </location>
</feature>
<dbReference type="Proteomes" id="UP001642464">
    <property type="component" value="Unassembled WGS sequence"/>
</dbReference>
<evidence type="ECO:0000256" key="2">
    <source>
        <dbReference type="SAM" id="SignalP"/>
    </source>
</evidence>
<gene>
    <name evidence="3" type="ORF">SCF082_LOCUS4547</name>
</gene>
<comment type="caution">
    <text evidence="3">The sequence shown here is derived from an EMBL/GenBank/DDBJ whole genome shotgun (WGS) entry which is preliminary data.</text>
</comment>
<dbReference type="PANTHER" id="PTHR28583">
    <property type="entry name" value="ACID AMIDASE"/>
    <property type="match status" value="1"/>
</dbReference>
<feature type="compositionally biased region" description="Polar residues" evidence="1">
    <location>
        <begin position="406"/>
        <end position="422"/>
    </location>
</feature>
<feature type="region of interest" description="Disordered" evidence="1">
    <location>
        <begin position="393"/>
        <end position="422"/>
    </location>
</feature>
<sequence>MTLRVLLAVLPSLVVAIPSFNINLTAAPEVRWKGVTKYFRKDGLAALNEMQKRLKSSFSEEDVHNWVQGLKQERPEEEDYKRELKGIAKDLTLNDPWNEHDMYEKLLLFNAVYELEFSTGCSGLLAADLNGTVVHGRNLDFNFPYQMPDGSWHNWEDLTFNAVFYRDNINIQHKDDMEHQEDVMVAPMFAFVTGMHTGMRFGGWSFQQNTRHTNDHKKNLKELMNGGRIFPWTARYLLQHVKSFEEASKKLQSFHWAAPQYFVLGGAGQFEGAVITAGRGTETLNGETPPVQRIRNETGHWKLLQTNDDPNKESSDLRKPLGEMVLGLQQQKDVSSGFMWDNMLAPELKMESTVLTFVSIPQTGYWFTTLKDELRPLEQYYSIERMHRRYPPQHYPAPEYSDTTHKGSTSEVQTENASTKNVGATKWARRALLSE</sequence>
<feature type="signal peptide" evidence="2">
    <location>
        <begin position="1"/>
        <end position="16"/>
    </location>
</feature>
<proteinExistence type="predicted"/>
<organism evidence="3 4">
    <name type="scientific">Durusdinium trenchii</name>
    <dbReference type="NCBI Taxonomy" id="1381693"/>
    <lineage>
        <taxon>Eukaryota</taxon>
        <taxon>Sar</taxon>
        <taxon>Alveolata</taxon>
        <taxon>Dinophyceae</taxon>
        <taxon>Suessiales</taxon>
        <taxon>Symbiodiniaceae</taxon>
        <taxon>Durusdinium</taxon>
    </lineage>
</organism>
<keyword evidence="2" id="KW-0732">Signal</keyword>
<keyword evidence="4" id="KW-1185">Reference proteome</keyword>
<evidence type="ECO:0000256" key="1">
    <source>
        <dbReference type="SAM" id="MobiDB-lite"/>
    </source>
</evidence>
<evidence type="ECO:0000313" key="3">
    <source>
        <dbReference type="EMBL" id="CAK8995864.1"/>
    </source>
</evidence>
<evidence type="ECO:0000313" key="4">
    <source>
        <dbReference type="Proteomes" id="UP001642464"/>
    </source>
</evidence>
<accession>A0ABP0I010</accession>
<reference evidence="3 4" key="1">
    <citation type="submission" date="2024-02" db="EMBL/GenBank/DDBJ databases">
        <authorList>
            <person name="Chen Y."/>
            <person name="Shah S."/>
            <person name="Dougan E. K."/>
            <person name="Thang M."/>
            <person name="Chan C."/>
        </authorList>
    </citation>
    <scope>NUCLEOTIDE SEQUENCE [LARGE SCALE GENOMIC DNA]</scope>
</reference>